<name>A0A4Y2T342_ARAVE</name>
<sequence length="72" mass="9016">ASKDYDEESAKEWLNTIINERNEIRKEEIAERKQECEERKRKEEKEYEERKLKEEKECEERKRNVSMFNIYA</sequence>
<comment type="caution">
    <text evidence="2">The sequence shown here is derived from an EMBL/GenBank/DDBJ whole genome shotgun (WGS) entry which is preliminary data.</text>
</comment>
<keyword evidence="1" id="KW-0175">Coiled coil</keyword>
<reference evidence="2 3" key="1">
    <citation type="journal article" date="2019" name="Sci. Rep.">
        <title>Orb-weaving spider Araneus ventricosus genome elucidates the spidroin gene catalogue.</title>
        <authorList>
            <person name="Kono N."/>
            <person name="Nakamura H."/>
            <person name="Ohtoshi R."/>
            <person name="Moran D.A.P."/>
            <person name="Shinohara A."/>
            <person name="Yoshida Y."/>
            <person name="Fujiwara M."/>
            <person name="Mori M."/>
            <person name="Tomita M."/>
            <person name="Arakawa K."/>
        </authorList>
    </citation>
    <scope>NUCLEOTIDE SEQUENCE [LARGE SCALE GENOMIC DNA]</scope>
</reference>
<dbReference type="EMBL" id="BGPR01025592">
    <property type="protein sequence ID" value="GBN94631.1"/>
    <property type="molecule type" value="Genomic_DNA"/>
</dbReference>
<keyword evidence="3" id="KW-1185">Reference proteome</keyword>
<evidence type="ECO:0000313" key="2">
    <source>
        <dbReference type="EMBL" id="GBN94631.1"/>
    </source>
</evidence>
<feature type="coiled-coil region" evidence="1">
    <location>
        <begin position="19"/>
        <end position="64"/>
    </location>
</feature>
<gene>
    <name evidence="2" type="ORF">AVEN_97303_1</name>
</gene>
<proteinExistence type="predicted"/>
<feature type="non-terminal residue" evidence="2">
    <location>
        <position position="1"/>
    </location>
</feature>
<evidence type="ECO:0000256" key="1">
    <source>
        <dbReference type="SAM" id="Coils"/>
    </source>
</evidence>
<protein>
    <submittedName>
        <fullName evidence="2">Uncharacterized protein</fullName>
    </submittedName>
</protein>
<accession>A0A4Y2T342</accession>
<organism evidence="2 3">
    <name type="scientific">Araneus ventricosus</name>
    <name type="common">Orbweaver spider</name>
    <name type="synonym">Epeira ventricosa</name>
    <dbReference type="NCBI Taxonomy" id="182803"/>
    <lineage>
        <taxon>Eukaryota</taxon>
        <taxon>Metazoa</taxon>
        <taxon>Ecdysozoa</taxon>
        <taxon>Arthropoda</taxon>
        <taxon>Chelicerata</taxon>
        <taxon>Arachnida</taxon>
        <taxon>Araneae</taxon>
        <taxon>Araneomorphae</taxon>
        <taxon>Entelegynae</taxon>
        <taxon>Araneoidea</taxon>
        <taxon>Araneidae</taxon>
        <taxon>Araneus</taxon>
    </lineage>
</organism>
<dbReference type="AlphaFoldDB" id="A0A4Y2T342"/>
<evidence type="ECO:0000313" key="3">
    <source>
        <dbReference type="Proteomes" id="UP000499080"/>
    </source>
</evidence>
<dbReference type="Proteomes" id="UP000499080">
    <property type="component" value="Unassembled WGS sequence"/>
</dbReference>